<gene>
    <name evidence="1" type="ORF">B1B09_07535</name>
</gene>
<proteinExistence type="predicted"/>
<dbReference type="EMBL" id="MVCE01000003">
    <property type="protein sequence ID" value="PGF33768.1"/>
    <property type="molecule type" value="Genomic_DNA"/>
</dbReference>
<dbReference type="RefSeq" id="WP_002519468.1">
    <property type="nucleotide sequence ID" value="NZ_AP022844.1"/>
</dbReference>
<dbReference type="GeneID" id="92857959"/>
<dbReference type="OrthoDB" id="9899133at2"/>
<name>A0A8B2VE82_CUTAC</name>
<accession>A0A8B2VE82</accession>
<dbReference type="Proteomes" id="UP000226191">
    <property type="component" value="Unassembled WGS sequence"/>
</dbReference>
<comment type="caution">
    <text evidence="1">The sequence shown here is derived from an EMBL/GenBank/DDBJ whole genome shotgun (WGS) entry which is preliminary data.</text>
</comment>
<reference evidence="1 2" key="1">
    <citation type="submission" date="2017-02" db="EMBL/GenBank/DDBJ databases">
        <title>Prevalence of linear plasmids in Cutibacterium acnes isolates obtained from cancerous prostatic tissue.</title>
        <authorList>
            <person name="Davidsson S."/>
            <person name="Bruggemann H."/>
        </authorList>
    </citation>
    <scope>NUCLEOTIDE SEQUENCE [LARGE SCALE GENOMIC DNA]</scope>
    <source>
        <strain evidence="1 2">11-78</strain>
    </source>
</reference>
<evidence type="ECO:0000313" key="2">
    <source>
        <dbReference type="Proteomes" id="UP000226191"/>
    </source>
</evidence>
<organism evidence="1 2">
    <name type="scientific">Cutibacterium acnes</name>
    <name type="common">Propionibacterium acnes</name>
    <dbReference type="NCBI Taxonomy" id="1747"/>
    <lineage>
        <taxon>Bacteria</taxon>
        <taxon>Bacillati</taxon>
        <taxon>Actinomycetota</taxon>
        <taxon>Actinomycetes</taxon>
        <taxon>Propionibacteriales</taxon>
        <taxon>Propionibacteriaceae</taxon>
        <taxon>Cutibacterium</taxon>
    </lineage>
</organism>
<protein>
    <submittedName>
        <fullName evidence="1">Uncharacterized protein</fullName>
    </submittedName>
</protein>
<evidence type="ECO:0000313" key="1">
    <source>
        <dbReference type="EMBL" id="PGF33768.1"/>
    </source>
</evidence>
<sequence>MLSAAVGIGGTLLVQHRDDELQVSTVGMATYFAEAWGHAIFKAYNDDKTGLNEGILISDGPLPTRSSRSTGEPIMTVVMVPVNGKLLVDWNATVRANNSPLPPLPSHR</sequence>
<dbReference type="AlphaFoldDB" id="A0A8B2VE82"/>